<dbReference type="GO" id="GO:0046983">
    <property type="term" value="F:protein dimerization activity"/>
    <property type="evidence" value="ECO:0007669"/>
    <property type="project" value="InterPro"/>
</dbReference>
<comment type="caution">
    <text evidence="2">The sequence shown here is derived from an EMBL/GenBank/DDBJ whole genome shotgun (WGS) entry which is preliminary data.</text>
</comment>
<dbReference type="Proteomes" id="UP000750334">
    <property type="component" value="Unassembled WGS sequence"/>
</dbReference>
<sequence>MRYNSVEEELSYDDDFDQSYEDVSELYCCTSVDENMELESQPVNFEESTECSIIGDSSFANNLSNSLPDDNVSGKTLILKGNKLAYEKKFSQHLFIDAEFWKEYSFKLPLPSLVNRIILNIPATSINVERFFSMASNIHGKKNITLSDKHCQLYILKSGSNHLSLTTLDITQWPLKIALELSRISE</sequence>
<accession>A0A9P6VVU6</accession>
<keyword evidence="3" id="KW-1185">Reference proteome</keyword>
<dbReference type="EMBL" id="PUHR01000242">
    <property type="protein sequence ID" value="KAG0657173.1"/>
    <property type="molecule type" value="Genomic_DNA"/>
</dbReference>
<dbReference type="AlphaFoldDB" id="A0A9P6VVU6"/>
<protein>
    <recommendedName>
        <fullName evidence="1">HAT C-terminal dimerisation domain-containing protein</fullName>
    </recommendedName>
</protein>
<dbReference type="SUPFAM" id="SSF53098">
    <property type="entry name" value="Ribonuclease H-like"/>
    <property type="match status" value="1"/>
</dbReference>
<feature type="domain" description="HAT C-terminal dimerisation" evidence="1">
    <location>
        <begin position="98"/>
        <end position="150"/>
    </location>
</feature>
<organism evidence="2 3">
    <name type="scientific">Maudiozyma exigua</name>
    <name type="common">Yeast</name>
    <name type="synonym">Kazachstania exigua</name>
    <dbReference type="NCBI Taxonomy" id="34358"/>
    <lineage>
        <taxon>Eukaryota</taxon>
        <taxon>Fungi</taxon>
        <taxon>Dikarya</taxon>
        <taxon>Ascomycota</taxon>
        <taxon>Saccharomycotina</taxon>
        <taxon>Saccharomycetes</taxon>
        <taxon>Saccharomycetales</taxon>
        <taxon>Saccharomycetaceae</taxon>
        <taxon>Maudiozyma</taxon>
    </lineage>
</organism>
<evidence type="ECO:0000313" key="2">
    <source>
        <dbReference type="EMBL" id="KAG0657173.1"/>
    </source>
</evidence>
<evidence type="ECO:0000259" key="1">
    <source>
        <dbReference type="Pfam" id="PF05699"/>
    </source>
</evidence>
<evidence type="ECO:0000313" key="3">
    <source>
        <dbReference type="Proteomes" id="UP000750334"/>
    </source>
</evidence>
<dbReference type="InterPro" id="IPR008906">
    <property type="entry name" value="HATC_C_dom"/>
</dbReference>
<gene>
    <name evidence="2" type="ORF">C6P45_002521</name>
</gene>
<dbReference type="OrthoDB" id="1607513at2759"/>
<proteinExistence type="predicted"/>
<name>A0A9P6VVU6_MAUEX</name>
<dbReference type="InterPro" id="IPR012337">
    <property type="entry name" value="RNaseH-like_sf"/>
</dbReference>
<reference evidence="2 3" key="1">
    <citation type="submission" date="2020-11" db="EMBL/GenBank/DDBJ databases">
        <title>Kefir isolates.</title>
        <authorList>
            <person name="Marcisauskas S."/>
            <person name="Kim Y."/>
            <person name="Blasche S."/>
        </authorList>
    </citation>
    <scope>NUCLEOTIDE SEQUENCE [LARGE SCALE GENOMIC DNA]</scope>
    <source>
        <strain evidence="2 3">OG2</strain>
    </source>
</reference>
<dbReference type="Pfam" id="PF05699">
    <property type="entry name" value="Dimer_Tnp_hAT"/>
    <property type="match status" value="1"/>
</dbReference>